<reference evidence="1 2" key="1">
    <citation type="submission" date="2023-09" db="EMBL/GenBank/DDBJ databases">
        <title>Nesidiocoris tenuis whole genome shotgun sequence.</title>
        <authorList>
            <person name="Shibata T."/>
            <person name="Shimoda M."/>
            <person name="Kobayashi T."/>
            <person name="Uehara T."/>
        </authorList>
    </citation>
    <scope>NUCLEOTIDE SEQUENCE [LARGE SCALE GENOMIC DNA]</scope>
    <source>
        <strain evidence="1 2">Japan</strain>
    </source>
</reference>
<gene>
    <name evidence="1" type="ORF">NTJ_02572</name>
</gene>
<keyword evidence="2" id="KW-1185">Reference proteome</keyword>
<sequence length="116" mass="12995">MQSKKCGMPGLPEKGHFSRVCRSGKVHEVIASGLTDYPTPSNNRIGFIGNISSSLTENDPWCIEVLVNDEDRTTFKMDSGADVSLWPADIKLKKKNCLYCLLDKYSPDPMVNHYLE</sequence>
<dbReference type="Proteomes" id="UP001307889">
    <property type="component" value="Chromosome 2"/>
</dbReference>
<evidence type="ECO:0000313" key="1">
    <source>
        <dbReference type="EMBL" id="BES89761.1"/>
    </source>
</evidence>
<name>A0ABN7AFW3_9HEMI</name>
<protein>
    <recommendedName>
        <fullName evidence="3">Peptidase A2 domain-containing protein</fullName>
    </recommendedName>
</protein>
<organism evidence="1 2">
    <name type="scientific">Nesidiocoris tenuis</name>
    <dbReference type="NCBI Taxonomy" id="355587"/>
    <lineage>
        <taxon>Eukaryota</taxon>
        <taxon>Metazoa</taxon>
        <taxon>Ecdysozoa</taxon>
        <taxon>Arthropoda</taxon>
        <taxon>Hexapoda</taxon>
        <taxon>Insecta</taxon>
        <taxon>Pterygota</taxon>
        <taxon>Neoptera</taxon>
        <taxon>Paraneoptera</taxon>
        <taxon>Hemiptera</taxon>
        <taxon>Heteroptera</taxon>
        <taxon>Panheteroptera</taxon>
        <taxon>Cimicomorpha</taxon>
        <taxon>Miridae</taxon>
        <taxon>Dicyphina</taxon>
        <taxon>Nesidiocoris</taxon>
    </lineage>
</organism>
<dbReference type="EMBL" id="AP028910">
    <property type="protein sequence ID" value="BES89761.1"/>
    <property type="molecule type" value="Genomic_DNA"/>
</dbReference>
<evidence type="ECO:0000313" key="2">
    <source>
        <dbReference type="Proteomes" id="UP001307889"/>
    </source>
</evidence>
<proteinExistence type="predicted"/>
<accession>A0ABN7AFW3</accession>
<evidence type="ECO:0008006" key="3">
    <source>
        <dbReference type="Google" id="ProtNLM"/>
    </source>
</evidence>